<dbReference type="InterPro" id="IPR017853">
    <property type="entry name" value="GH"/>
</dbReference>
<reference evidence="1" key="1">
    <citation type="submission" date="2016-08" db="EMBL/GenBank/DDBJ databases">
        <title>Complete Genome Seqeunce of Paenibacillus sp. nov. IHBB 9852 from high altitute lake of Indian trans-Himalayas.</title>
        <authorList>
            <person name="Kiran S."/>
            <person name="Swarnkar M.K."/>
            <person name="Rana A."/>
            <person name="Tewari R."/>
            <person name="Gulati A."/>
        </authorList>
    </citation>
    <scope>NUCLEOTIDE SEQUENCE [LARGE SCALE GENOMIC DNA]</scope>
    <source>
        <strain evidence="1">IHBB 9852</strain>
    </source>
</reference>
<name>A0A1B2DYN6_9BACL</name>
<dbReference type="InterPro" id="IPR055151">
    <property type="entry name" value="GH113"/>
</dbReference>
<dbReference type="SUPFAM" id="SSF51445">
    <property type="entry name" value="(Trans)glycosidases"/>
    <property type="match status" value="1"/>
</dbReference>
<dbReference type="Gene3D" id="3.20.20.80">
    <property type="entry name" value="Glycosidases"/>
    <property type="match status" value="1"/>
</dbReference>
<dbReference type="AlphaFoldDB" id="A0A1B2DYN6"/>
<dbReference type="EMBL" id="CP016809">
    <property type="protein sequence ID" value="ANY72737.1"/>
    <property type="molecule type" value="Genomic_DNA"/>
</dbReference>
<dbReference type="GO" id="GO:0016798">
    <property type="term" value="F:hydrolase activity, acting on glycosyl bonds"/>
    <property type="evidence" value="ECO:0007669"/>
    <property type="project" value="UniProtKB-KW"/>
</dbReference>
<organism evidence="1">
    <name type="scientific">Paenibacillus ihbetae</name>
    <dbReference type="NCBI Taxonomy" id="1870820"/>
    <lineage>
        <taxon>Bacteria</taxon>
        <taxon>Bacillati</taxon>
        <taxon>Bacillota</taxon>
        <taxon>Bacilli</taxon>
        <taxon>Bacillales</taxon>
        <taxon>Paenibacillaceae</taxon>
        <taxon>Paenibacillus</taxon>
    </lineage>
</organism>
<evidence type="ECO:0000313" key="1">
    <source>
        <dbReference type="EMBL" id="ANY72737.1"/>
    </source>
</evidence>
<proteinExistence type="predicted"/>
<dbReference type="Pfam" id="PF22612">
    <property type="entry name" value="GH113"/>
    <property type="match status" value="1"/>
</dbReference>
<keyword evidence="1" id="KW-0326">Glycosidase</keyword>
<accession>A0A1B2DYN6</accession>
<gene>
    <name evidence="1" type="ORF">BBD41_09130</name>
</gene>
<dbReference type="GO" id="GO:0045493">
    <property type="term" value="P:xylan catabolic process"/>
    <property type="evidence" value="ECO:0007669"/>
    <property type="project" value="UniProtKB-KW"/>
</dbReference>
<protein>
    <submittedName>
        <fullName evidence="1">1,4-beta-xylanase</fullName>
    </submittedName>
</protein>
<dbReference type="KEGG" id="pib:BBD41_09130"/>
<keyword evidence="1" id="KW-0378">Hydrolase</keyword>
<dbReference type="RefSeq" id="WP_099477367.1">
    <property type="nucleotide sequence ID" value="NZ_CP016809.1"/>
</dbReference>
<sequence length="328" mass="37700">MNTNKVWPEYVNGMTWGWTGIRGTWSGPEAEFSMERMAEMNVNWTALALSAVQATPQSTEIPFREEPTVTDDEVRWAIRKAKQLGLKVCLKPVVNVGNGTWRAHISFFDEEVPGEPSWAEWFRSYGEFIRHYAVIAEEEGCEMLCIGCEMVQADKREAEWRSLIADVRLVYGGLITYNCDKYQEDRLTWWDAVDIISSSGYYPIDQWEAQLNRIEGTVKKWNKPFFFMEAGCPSREGSAARPNDWSLPGGPSEAEQERYYEAMFAACAQRDWMQGYMLWDWPARLYDAQEASENDDYCMYGKRAAETVRRFYASGSHALEAGESSDAR</sequence>
<keyword evidence="1" id="KW-0119">Carbohydrate metabolism</keyword>
<keyword evidence="1" id="KW-0624">Polysaccharide degradation</keyword>
<keyword evidence="1" id="KW-0858">Xylan degradation</keyword>